<dbReference type="InterPro" id="IPR029098">
    <property type="entry name" value="Acetyltransf_C"/>
</dbReference>
<protein>
    <submittedName>
        <fullName evidence="7">Acyl-[acyl-carrier-protein]--UDP-N-acetylglucosamine O-acyltransferase</fullName>
    </submittedName>
</protein>
<dbReference type="PANTHER" id="PTHR43480:SF1">
    <property type="entry name" value="ACYL-[ACYL-CARRIER-PROTEIN]--UDP-N-ACETYLGLUCOSAMINE O-ACYLTRANSFERASE, MITOCHONDRIAL-RELATED"/>
    <property type="match status" value="1"/>
</dbReference>
<dbReference type="InterPro" id="IPR011004">
    <property type="entry name" value="Trimer_LpxA-like_sf"/>
</dbReference>
<dbReference type="EMBL" id="FOSQ01000005">
    <property type="protein sequence ID" value="SFK68533.1"/>
    <property type="molecule type" value="Genomic_DNA"/>
</dbReference>
<dbReference type="PIRSF" id="PIRSF000456">
    <property type="entry name" value="UDP-GlcNAc_acltr"/>
    <property type="match status" value="1"/>
</dbReference>
<evidence type="ECO:0000259" key="6">
    <source>
        <dbReference type="Pfam" id="PF13720"/>
    </source>
</evidence>
<evidence type="ECO:0000313" key="8">
    <source>
        <dbReference type="Proteomes" id="UP000199473"/>
    </source>
</evidence>
<dbReference type="Gene3D" id="2.160.10.10">
    <property type="entry name" value="Hexapeptide repeat proteins"/>
    <property type="match status" value="1"/>
</dbReference>
<organism evidence="7 8">
    <name type="scientific">Falsiroseomonas stagni DSM 19981</name>
    <dbReference type="NCBI Taxonomy" id="1123062"/>
    <lineage>
        <taxon>Bacteria</taxon>
        <taxon>Pseudomonadati</taxon>
        <taxon>Pseudomonadota</taxon>
        <taxon>Alphaproteobacteria</taxon>
        <taxon>Acetobacterales</taxon>
        <taxon>Roseomonadaceae</taxon>
        <taxon>Falsiroseomonas</taxon>
    </lineage>
</organism>
<keyword evidence="3 7" id="KW-0808">Transferase</keyword>
<evidence type="ECO:0000256" key="4">
    <source>
        <dbReference type="ARBA" id="ARBA00023098"/>
    </source>
</evidence>
<dbReference type="GO" id="GO:0008780">
    <property type="term" value="F:acyl-[acyl-carrier-protein]-UDP-N-acetylglucosamine O-acyltransferase activity"/>
    <property type="evidence" value="ECO:0007669"/>
    <property type="project" value="InterPro"/>
</dbReference>
<evidence type="ECO:0000256" key="2">
    <source>
        <dbReference type="ARBA" id="ARBA00022556"/>
    </source>
</evidence>
<keyword evidence="2" id="KW-0441">Lipid A biosynthesis</keyword>
<keyword evidence="8" id="KW-1185">Reference proteome</keyword>
<dbReference type="InterPro" id="IPR001451">
    <property type="entry name" value="Hexapep"/>
</dbReference>
<dbReference type="Proteomes" id="UP000199473">
    <property type="component" value="Unassembled WGS sequence"/>
</dbReference>
<dbReference type="AlphaFoldDB" id="A0A1I4BJ54"/>
<dbReference type="Pfam" id="PF13720">
    <property type="entry name" value="Acetyltransf_11"/>
    <property type="match status" value="1"/>
</dbReference>
<dbReference type="NCBIfam" id="NF003657">
    <property type="entry name" value="PRK05289.1"/>
    <property type="match status" value="1"/>
</dbReference>
<reference evidence="7 8" key="1">
    <citation type="submission" date="2016-10" db="EMBL/GenBank/DDBJ databases">
        <authorList>
            <person name="de Groot N.N."/>
        </authorList>
    </citation>
    <scope>NUCLEOTIDE SEQUENCE [LARGE SCALE GENOMIC DNA]</scope>
    <source>
        <strain evidence="7 8">DSM 19981</strain>
    </source>
</reference>
<proteinExistence type="predicted"/>
<dbReference type="STRING" id="1123062.SAMN02745775_105327"/>
<dbReference type="Pfam" id="PF00132">
    <property type="entry name" value="Hexapep"/>
    <property type="match status" value="2"/>
</dbReference>
<dbReference type="GO" id="GO:0016020">
    <property type="term" value="C:membrane"/>
    <property type="evidence" value="ECO:0007669"/>
    <property type="project" value="GOC"/>
</dbReference>
<dbReference type="SUPFAM" id="SSF51161">
    <property type="entry name" value="Trimeric LpxA-like enzymes"/>
    <property type="match status" value="1"/>
</dbReference>
<dbReference type="NCBIfam" id="TIGR01852">
    <property type="entry name" value="lipid_A_lpxA"/>
    <property type="match status" value="1"/>
</dbReference>
<gene>
    <name evidence="7" type="ORF">SAMN02745775_105327</name>
</gene>
<dbReference type="PANTHER" id="PTHR43480">
    <property type="entry name" value="ACYL-[ACYL-CARRIER-PROTEIN]--UDP-N-ACETYLGLUCOSAMINE O-ACYLTRANSFERASE"/>
    <property type="match status" value="1"/>
</dbReference>
<sequence>MDAVPPPAGIHPDAFIHPSAHVAPGASIGAGCRIGPGCVVSADAVLEAGVELMAHVVVDGRAFIGAGAKIYPFATIGLPPQDLKYKGEPTGVSIGARTQIREHATIHRGSTGGEGVTRIGADCLVMCVAHVGHDCRIGDGVILVNNVMLAGHAEIGDFAVIQGGAAVQQFVRIGRMAMVAGMSGVERNVLPYGRAKGYRAKLHGLNTIAMRRRLGLSKDQVMVVARAVHDLYRGGRPEDHVEAIAAAHPGNALVAEILAFAANRGRHGLCPFGRAAEEDEGGDAA</sequence>
<evidence type="ECO:0000313" key="7">
    <source>
        <dbReference type="EMBL" id="SFK68533.1"/>
    </source>
</evidence>
<accession>A0A1I4BJ54</accession>
<dbReference type="CDD" id="cd03351">
    <property type="entry name" value="LbH_UDP-GlcNAc_AT"/>
    <property type="match status" value="1"/>
</dbReference>
<evidence type="ECO:0000256" key="1">
    <source>
        <dbReference type="ARBA" id="ARBA00022516"/>
    </source>
</evidence>
<dbReference type="GO" id="GO:0009245">
    <property type="term" value="P:lipid A biosynthetic process"/>
    <property type="evidence" value="ECO:0007669"/>
    <property type="project" value="UniProtKB-KW"/>
</dbReference>
<keyword evidence="1" id="KW-0444">Lipid biosynthesis</keyword>
<evidence type="ECO:0000256" key="5">
    <source>
        <dbReference type="ARBA" id="ARBA00023315"/>
    </source>
</evidence>
<keyword evidence="5 7" id="KW-0012">Acyltransferase</keyword>
<name>A0A1I4BJ54_9PROT</name>
<dbReference type="InterPro" id="IPR010137">
    <property type="entry name" value="Lipid_A_LpxA"/>
</dbReference>
<feature type="domain" description="UDP N-acetylglucosamine O-acyltransferase C-terminal" evidence="6">
    <location>
        <begin position="189"/>
        <end position="270"/>
    </location>
</feature>
<keyword evidence="4" id="KW-0443">Lipid metabolism</keyword>
<evidence type="ECO:0000256" key="3">
    <source>
        <dbReference type="ARBA" id="ARBA00022679"/>
    </source>
</evidence>